<dbReference type="InterPro" id="IPR001173">
    <property type="entry name" value="Glyco_trans_2-like"/>
</dbReference>
<accession>A0A4S8QHX6</accession>
<evidence type="ECO:0000313" key="4">
    <source>
        <dbReference type="Proteomes" id="UP000308760"/>
    </source>
</evidence>
<comment type="caution">
    <text evidence="3">The sequence shown here is derived from an EMBL/GenBank/DDBJ whole genome shotgun (WGS) entry which is preliminary data.</text>
</comment>
<dbReference type="AlphaFoldDB" id="A0A4S8QHX6"/>
<reference evidence="3 4" key="2">
    <citation type="submission" date="2019-05" db="EMBL/GenBank/DDBJ databases">
        <title>Glycomyces buryatensis sp. nov.</title>
        <authorList>
            <person name="Nikitina E."/>
        </authorList>
    </citation>
    <scope>NUCLEOTIDE SEQUENCE [LARGE SCALE GENOMIC DNA]</scope>
    <source>
        <strain evidence="3 4">18</strain>
    </source>
</reference>
<dbReference type="PANTHER" id="PTHR43685:SF3">
    <property type="entry name" value="SLR2126 PROTEIN"/>
    <property type="match status" value="1"/>
</dbReference>
<proteinExistence type="predicted"/>
<dbReference type="SUPFAM" id="SSF53448">
    <property type="entry name" value="Nucleotide-diphospho-sugar transferases"/>
    <property type="match status" value="1"/>
</dbReference>
<evidence type="ECO:0000256" key="1">
    <source>
        <dbReference type="SAM" id="MobiDB-lite"/>
    </source>
</evidence>
<dbReference type="InterPro" id="IPR029044">
    <property type="entry name" value="Nucleotide-diphossugar_trans"/>
</dbReference>
<sequence length="522" mass="56301">MRPRSTWRGASPAGSSTPGPARACAVFSRNKQRRATTVLAAEAGNPFVRGNDYGSLTRPSGDWKPHLSVSVVIPAHGHQDKLDIVLAALAAQTYPEELLEVIVVDDGTEPALRLPERRPANAKIVPPLPGGWASAHATNSGVERADGDVIVRLDSDMLAFADHIESQLRWHHAADYLAVLGHKRFVDYKPGDLLPEHVFEAVKAGKAAELFDTEASEPQWIEAIIDRTDGLKTADHRAFRVLVGASFSVPKAIYKASGGMDAEVILGSDTIFGYRLHQAGAVFVPDNDSSSWHLGPRQIAARGEQAKRYRKPHIANRVPELDLKRPRANRSWATPLADVFIDAGPGAEAAADKILGGAVPDVRVTLLGEWPEPNPGRHAPLDDADLEARLLAESYRGEARVRLAAQVENDQAVPYRISLPAQAKPRPWAIAVLVAHANEHRLGQLEVDIPGGTVKLVRTAAAARAEHLGADIAQVWGAERVSEGELVEAFAGPKKSGPRDAGGSGQRLRRKARGAVRRLLGR</sequence>
<dbReference type="Pfam" id="PF00535">
    <property type="entry name" value="Glycos_transf_2"/>
    <property type="match status" value="1"/>
</dbReference>
<dbReference type="OrthoDB" id="5168148at2"/>
<dbReference type="Gene3D" id="3.90.550.10">
    <property type="entry name" value="Spore Coat Polysaccharide Biosynthesis Protein SpsA, Chain A"/>
    <property type="match status" value="1"/>
</dbReference>
<keyword evidence="4" id="KW-1185">Reference proteome</keyword>
<dbReference type="EMBL" id="STGY01000004">
    <property type="protein sequence ID" value="THV43351.1"/>
    <property type="molecule type" value="Genomic_DNA"/>
</dbReference>
<evidence type="ECO:0000313" key="3">
    <source>
        <dbReference type="EMBL" id="THV43351.1"/>
    </source>
</evidence>
<dbReference type="GO" id="GO:0016740">
    <property type="term" value="F:transferase activity"/>
    <property type="evidence" value="ECO:0007669"/>
    <property type="project" value="UniProtKB-KW"/>
</dbReference>
<evidence type="ECO:0000259" key="2">
    <source>
        <dbReference type="Pfam" id="PF00535"/>
    </source>
</evidence>
<dbReference type="InterPro" id="IPR050834">
    <property type="entry name" value="Glycosyltransf_2"/>
</dbReference>
<dbReference type="Proteomes" id="UP000308760">
    <property type="component" value="Unassembled WGS sequence"/>
</dbReference>
<feature type="region of interest" description="Disordered" evidence="1">
    <location>
        <begin position="491"/>
        <end position="522"/>
    </location>
</feature>
<feature type="region of interest" description="Disordered" evidence="1">
    <location>
        <begin position="1"/>
        <end position="22"/>
    </location>
</feature>
<name>A0A4S8QHX6_9ACTN</name>
<keyword evidence="3" id="KW-0808">Transferase</keyword>
<organism evidence="3 4">
    <name type="scientific">Glycomyces buryatensis</name>
    <dbReference type="NCBI Taxonomy" id="2570927"/>
    <lineage>
        <taxon>Bacteria</taxon>
        <taxon>Bacillati</taxon>
        <taxon>Actinomycetota</taxon>
        <taxon>Actinomycetes</taxon>
        <taxon>Glycomycetales</taxon>
        <taxon>Glycomycetaceae</taxon>
        <taxon>Glycomyces</taxon>
    </lineage>
</organism>
<reference evidence="4" key="1">
    <citation type="submission" date="2019-04" db="EMBL/GenBank/DDBJ databases">
        <title>Nocardioides xinjiangensis sp. nov.</title>
        <authorList>
            <person name="Liu S."/>
        </authorList>
    </citation>
    <scope>NUCLEOTIDE SEQUENCE [LARGE SCALE GENOMIC DNA]</scope>
    <source>
        <strain evidence="4">18</strain>
    </source>
</reference>
<protein>
    <submittedName>
        <fullName evidence="3">Glycosyltransferase family 2 protein</fullName>
    </submittedName>
</protein>
<gene>
    <name evidence="3" type="ORF">FAB82_01340</name>
</gene>
<feature type="compositionally biased region" description="Basic residues" evidence="1">
    <location>
        <begin position="507"/>
        <end position="522"/>
    </location>
</feature>
<feature type="domain" description="Glycosyltransferase 2-like" evidence="2">
    <location>
        <begin position="70"/>
        <end position="191"/>
    </location>
</feature>
<dbReference type="CDD" id="cd00761">
    <property type="entry name" value="Glyco_tranf_GTA_type"/>
    <property type="match status" value="1"/>
</dbReference>
<dbReference type="PANTHER" id="PTHR43685">
    <property type="entry name" value="GLYCOSYLTRANSFERASE"/>
    <property type="match status" value="1"/>
</dbReference>